<dbReference type="InParanoid" id="A0A1Y2M106"/>
<protein>
    <submittedName>
        <fullName evidence="1">Uncharacterized protein</fullName>
    </submittedName>
</protein>
<evidence type="ECO:0000313" key="2">
    <source>
        <dbReference type="Proteomes" id="UP000193240"/>
    </source>
</evidence>
<accession>A0A1Y2M106</accession>
<gene>
    <name evidence="1" type="ORF">B5807_06068</name>
</gene>
<keyword evidence="2" id="KW-1185">Reference proteome</keyword>
<reference evidence="1 2" key="1">
    <citation type="journal article" date="2017" name="Genome Announc.">
        <title>Genome sequence of the saprophytic ascomycete Epicoccum nigrum ICMP 19927 strain isolated from New Zealand.</title>
        <authorList>
            <person name="Fokin M."/>
            <person name="Fleetwood D."/>
            <person name="Weir B.S."/>
            <person name="Villas-Boas S.G."/>
        </authorList>
    </citation>
    <scope>NUCLEOTIDE SEQUENCE [LARGE SCALE GENOMIC DNA]</scope>
    <source>
        <strain evidence="1 2">ICMP 19927</strain>
    </source>
</reference>
<evidence type="ECO:0000313" key="1">
    <source>
        <dbReference type="EMBL" id="OSS49820.1"/>
    </source>
</evidence>
<dbReference type="AlphaFoldDB" id="A0A1Y2M106"/>
<organism evidence="1 2">
    <name type="scientific">Epicoccum nigrum</name>
    <name type="common">Soil fungus</name>
    <name type="synonym">Epicoccum purpurascens</name>
    <dbReference type="NCBI Taxonomy" id="105696"/>
    <lineage>
        <taxon>Eukaryota</taxon>
        <taxon>Fungi</taxon>
        <taxon>Dikarya</taxon>
        <taxon>Ascomycota</taxon>
        <taxon>Pezizomycotina</taxon>
        <taxon>Dothideomycetes</taxon>
        <taxon>Pleosporomycetidae</taxon>
        <taxon>Pleosporales</taxon>
        <taxon>Pleosporineae</taxon>
        <taxon>Didymellaceae</taxon>
        <taxon>Epicoccum</taxon>
    </lineage>
</organism>
<dbReference type="EMBL" id="KZ107843">
    <property type="protein sequence ID" value="OSS49820.1"/>
    <property type="molecule type" value="Genomic_DNA"/>
</dbReference>
<sequence>MCLRSSFDKFAIPSIYDVEGITTMPVPGRRCPACLERGDTIDECYFAWLRGRTKRLHCTRDLFIFHPSANIGNGLECVAFQPGRTLFSIP</sequence>
<dbReference type="Proteomes" id="UP000193240">
    <property type="component" value="Unassembled WGS sequence"/>
</dbReference>
<name>A0A1Y2M106_EPING</name>
<proteinExistence type="predicted"/>